<protein>
    <submittedName>
        <fullName evidence="2">Uncharacterized protein</fullName>
    </submittedName>
</protein>
<accession>F6DT13</accession>
<organism evidence="2 3">
    <name type="scientific">Desulforamulus ruminis (strain ATCC 23193 / DSM 2154 / NCIMB 8452 / DL)</name>
    <name type="common">Desulfotomaculum ruminis</name>
    <dbReference type="NCBI Taxonomy" id="696281"/>
    <lineage>
        <taxon>Bacteria</taxon>
        <taxon>Bacillati</taxon>
        <taxon>Bacillota</taxon>
        <taxon>Clostridia</taxon>
        <taxon>Eubacteriales</taxon>
        <taxon>Peptococcaceae</taxon>
        <taxon>Desulforamulus</taxon>
    </lineage>
</organism>
<keyword evidence="3" id="KW-1185">Reference proteome</keyword>
<dbReference type="STRING" id="696281.Desru_2904"/>
<dbReference type="OrthoDB" id="9995010at2"/>
<dbReference type="Proteomes" id="UP000009234">
    <property type="component" value="Chromosome"/>
</dbReference>
<name>F6DT13_DESRL</name>
<keyword evidence="1" id="KW-0812">Transmembrane</keyword>
<evidence type="ECO:0000313" key="2">
    <source>
        <dbReference type="EMBL" id="AEG61118.1"/>
    </source>
</evidence>
<dbReference type="HOGENOM" id="CLU_2878564_0_0_9"/>
<proteinExistence type="predicted"/>
<dbReference type="RefSeq" id="WP_013842870.1">
    <property type="nucleotide sequence ID" value="NC_015589.1"/>
</dbReference>
<feature type="transmembrane region" description="Helical" evidence="1">
    <location>
        <begin position="6"/>
        <end position="31"/>
    </location>
</feature>
<dbReference type="KEGG" id="dru:Desru_2904"/>
<dbReference type="AlphaFoldDB" id="F6DT13"/>
<evidence type="ECO:0000256" key="1">
    <source>
        <dbReference type="SAM" id="Phobius"/>
    </source>
</evidence>
<reference evidence="2 3" key="2">
    <citation type="journal article" date="2012" name="Stand. Genomic Sci.">
        <title>Complete genome sequence of the sulfate-reducing firmicute Desulfotomaculum ruminis type strain (DL(T)).</title>
        <authorList>
            <person name="Spring S."/>
            <person name="Visser M."/>
            <person name="Lu M."/>
            <person name="Copeland A."/>
            <person name="Lapidus A."/>
            <person name="Lucas S."/>
            <person name="Cheng J.F."/>
            <person name="Han C."/>
            <person name="Tapia R."/>
            <person name="Goodwin L.A."/>
            <person name="Pitluck S."/>
            <person name="Ivanova N."/>
            <person name="Land M."/>
            <person name="Hauser L."/>
            <person name="Larimer F."/>
            <person name="Rohde M."/>
            <person name="Goker M."/>
            <person name="Detter J.C."/>
            <person name="Kyrpides N.C."/>
            <person name="Woyke T."/>
            <person name="Schaap P.J."/>
            <person name="Plugge C.M."/>
            <person name="Muyzer G."/>
            <person name="Kuever J."/>
            <person name="Pereira I.A."/>
            <person name="Parshina S.N."/>
            <person name="Bernier-Latmani R."/>
            <person name="Stams A.J."/>
            <person name="Klenk H.P."/>
        </authorList>
    </citation>
    <scope>NUCLEOTIDE SEQUENCE [LARGE SCALE GENOMIC DNA]</scope>
    <source>
        <strain evidence="3">ATCC 23193 / DSM 2154 / NCIB 8452 / DL</strain>
    </source>
</reference>
<dbReference type="EMBL" id="CP002780">
    <property type="protein sequence ID" value="AEG61118.1"/>
    <property type="molecule type" value="Genomic_DNA"/>
</dbReference>
<keyword evidence="1" id="KW-0472">Membrane</keyword>
<feature type="transmembrane region" description="Helical" evidence="1">
    <location>
        <begin position="43"/>
        <end position="62"/>
    </location>
</feature>
<keyword evidence="1" id="KW-1133">Transmembrane helix</keyword>
<evidence type="ECO:0000313" key="3">
    <source>
        <dbReference type="Proteomes" id="UP000009234"/>
    </source>
</evidence>
<sequence length="63" mass="6506">MLAVGFFFVLAGGILFSAGIIGVFLQLLFSGGIDLGSKPVRKWLGISAAGFLGLMLGLLMAMT</sequence>
<gene>
    <name evidence="2" type="ordered locus">Desru_2904</name>
</gene>
<reference evidence="3" key="1">
    <citation type="submission" date="2011-05" db="EMBL/GenBank/DDBJ databases">
        <title>Complete sequence of Desulfotomaculum ruminis DSM 2154.</title>
        <authorList>
            <person name="Lucas S."/>
            <person name="Copeland A."/>
            <person name="Lapidus A."/>
            <person name="Cheng J.-F."/>
            <person name="Goodwin L."/>
            <person name="Pitluck S."/>
            <person name="Lu M."/>
            <person name="Detter J.C."/>
            <person name="Han C."/>
            <person name="Tapia R."/>
            <person name="Land M."/>
            <person name="Hauser L."/>
            <person name="Kyrpides N."/>
            <person name="Ivanova N."/>
            <person name="Mikhailova N."/>
            <person name="Pagani I."/>
            <person name="Stams A.J.M."/>
            <person name="Plugge C.M."/>
            <person name="Muyzer G."/>
            <person name="Kuever J."/>
            <person name="Parshina S.N."/>
            <person name="Ivanova A.E."/>
            <person name="Nazina T.N."/>
            <person name="Brambilla E."/>
            <person name="Spring S."/>
            <person name="Klenk H.-P."/>
            <person name="Woyke T."/>
        </authorList>
    </citation>
    <scope>NUCLEOTIDE SEQUENCE [LARGE SCALE GENOMIC DNA]</scope>
    <source>
        <strain evidence="3">ATCC 23193 / DSM 2154 / NCIB 8452 / DL</strain>
    </source>
</reference>